<comment type="caution">
    <text evidence="3">The sequence shown here is derived from an EMBL/GenBank/DDBJ whole genome shotgun (WGS) entry which is preliminary data.</text>
</comment>
<keyword evidence="2" id="KW-1133">Transmembrane helix</keyword>
<dbReference type="AlphaFoldDB" id="A0A9P4JS99"/>
<dbReference type="EMBL" id="ML993881">
    <property type="protein sequence ID" value="KAF2204240.1"/>
    <property type="molecule type" value="Genomic_DNA"/>
</dbReference>
<feature type="region of interest" description="Disordered" evidence="1">
    <location>
        <begin position="675"/>
        <end position="701"/>
    </location>
</feature>
<evidence type="ECO:0008006" key="5">
    <source>
        <dbReference type="Google" id="ProtNLM"/>
    </source>
</evidence>
<accession>A0A9P4JS99</accession>
<reference evidence="3" key="1">
    <citation type="journal article" date="2020" name="Stud. Mycol.">
        <title>101 Dothideomycetes genomes: a test case for predicting lifestyles and emergence of pathogens.</title>
        <authorList>
            <person name="Haridas S."/>
            <person name="Albert R."/>
            <person name="Binder M."/>
            <person name="Bloem J."/>
            <person name="Labutti K."/>
            <person name="Salamov A."/>
            <person name="Andreopoulos B."/>
            <person name="Baker S."/>
            <person name="Barry K."/>
            <person name="Bills G."/>
            <person name="Bluhm B."/>
            <person name="Cannon C."/>
            <person name="Castanera R."/>
            <person name="Culley D."/>
            <person name="Daum C."/>
            <person name="Ezra D."/>
            <person name="Gonzalez J."/>
            <person name="Henrissat B."/>
            <person name="Kuo A."/>
            <person name="Liang C."/>
            <person name="Lipzen A."/>
            <person name="Lutzoni F."/>
            <person name="Magnuson J."/>
            <person name="Mondo S."/>
            <person name="Nolan M."/>
            <person name="Ohm R."/>
            <person name="Pangilinan J."/>
            <person name="Park H.-J."/>
            <person name="Ramirez L."/>
            <person name="Alfaro M."/>
            <person name="Sun H."/>
            <person name="Tritt A."/>
            <person name="Yoshinaga Y."/>
            <person name="Zwiers L.-H."/>
            <person name="Turgeon B."/>
            <person name="Goodwin S."/>
            <person name="Spatafora J."/>
            <person name="Crous P."/>
            <person name="Grigoriev I."/>
        </authorList>
    </citation>
    <scope>NUCLEOTIDE SEQUENCE</scope>
    <source>
        <strain evidence="3">ATCC 74209</strain>
    </source>
</reference>
<dbReference type="PANTHER" id="PTHR12203">
    <property type="entry name" value="KDEL LYS-ASP-GLU-LEU CONTAINING - RELATED"/>
    <property type="match status" value="1"/>
</dbReference>
<keyword evidence="2" id="KW-0472">Membrane</keyword>
<dbReference type="PANTHER" id="PTHR12203:SF22">
    <property type="entry name" value="CAPSULE ASSOCIATED PROTEIN"/>
    <property type="match status" value="1"/>
</dbReference>
<dbReference type="Proteomes" id="UP000799536">
    <property type="component" value="Unassembled WGS sequence"/>
</dbReference>
<evidence type="ECO:0000256" key="2">
    <source>
        <dbReference type="SAM" id="Phobius"/>
    </source>
</evidence>
<feature type="compositionally biased region" description="Basic and acidic residues" evidence="1">
    <location>
        <begin position="677"/>
        <end position="688"/>
    </location>
</feature>
<feature type="compositionally biased region" description="Low complexity" evidence="1">
    <location>
        <begin position="48"/>
        <end position="58"/>
    </location>
</feature>
<keyword evidence="2" id="KW-0812">Transmembrane</keyword>
<dbReference type="InterPro" id="IPR051091">
    <property type="entry name" value="O-Glucosyltr/Glycosyltrsf_90"/>
</dbReference>
<feature type="transmembrane region" description="Helical" evidence="2">
    <location>
        <begin position="12"/>
        <end position="30"/>
    </location>
</feature>
<proteinExistence type="predicted"/>
<evidence type="ECO:0000256" key="1">
    <source>
        <dbReference type="SAM" id="MobiDB-lite"/>
    </source>
</evidence>
<dbReference type="OrthoDB" id="541052at2759"/>
<feature type="region of interest" description="Disordered" evidence="1">
    <location>
        <begin position="44"/>
        <end position="86"/>
    </location>
</feature>
<name>A0A9P4JS99_9PLEO</name>
<keyword evidence="4" id="KW-1185">Reference proteome</keyword>
<evidence type="ECO:0000313" key="3">
    <source>
        <dbReference type="EMBL" id="KAF2204240.1"/>
    </source>
</evidence>
<protein>
    <recommendedName>
        <fullName evidence="5">Glycosyl transferase CAP10 domain-containing protein</fullName>
    </recommendedName>
</protein>
<organism evidence="3 4">
    <name type="scientific">Delitschia confertaspora ATCC 74209</name>
    <dbReference type="NCBI Taxonomy" id="1513339"/>
    <lineage>
        <taxon>Eukaryota</taxon>
        <taxon>Fungi</taxon>
        <taxon>Dikarya</taxon>
        <taxon>Ascomycota</taxon>
        <taxon>Pezizomycotina</taxon>
        <taxon>Dothideomycetes</taxon>
        <taxon>Pleosporomycetidae</taxon>
        <taxon>Pleosporales</taxon>
        <taxon>Delitschiaceae</taxon>
        <taxon>Delitschia</taxon>
    </lineage>
</organism>
<feature type="transmembrane region" description="Helical" evidence="2">
    <location>
        <begin position="730"/>
        <end position="753"/>
    </location>
</feature>
<gene>
    <name evidence="3" type="ORF">GQ43DRAFT_429160</name>
</gene>
<sequence>MPPDISRIQSKRFFKLLILTSFFCIILFLYGPTTSSRRASGVPVSIHLPTPGTTTLEPLKLEPSRGSTDPAGSANHPELVDDAESAEGQHPIDRLIEVAEQQFVKLRNSHPASLQEAAQAYRNKRNRHPPPGFDKWYNYATSTGCLIPESFFDSIYQDLQPFWGVPPYELRRLAKGYMPRMGIRNGTVSVVLKEPKRVQSNDTENTRRLDAWVEMVKGVVRAAGGQEMGETKGGIPDVDIPINLNTEPVLILPFAEIQDLLSNTRKFMPRAAEVVDHYSSLEDVDTLVNHTFDPKFLGPRGPFPAYTLGPRPYWELVRPACPSSSATGLNPLFHDIWLPKPLPEHSPALMLPTDFPQGSLNGYVRYWTTATHPCNFPHLQGLHGAFVKPRRMRAFAEKLFPLFSEAKLAVNNDILLPSAEEWNLTLRRNKHGSNHKSLPWAQKRDKLYWRGPASGGHSTKTNWHRLQRHRFVSMLNASHVAKAQMALSSNNRASRGAGPAKNFKLSERNIYGLQNMGLRVDGQGMEKAKGMRSGLAEWVKSWADVKFTEWMCDDEGLAVSNSNSTTSLSNSTPSRALQARSCPYLEPFFSLASPSAQNQFDQYKYIPILDGDTAGEDGFLSVLRSSSVPVRASVHKRWFDARLISWKHFVPMDNTFVDLYGILEFFVGPGIPQHQNPKREGGLDDRNASEGSNIIGRSKTEKGHDKEAEIIANAGKAWAGKVLRKEDMVLTLNITGVYISLLTIDPLICLITLHIR</sequence>
<evidence type="ECO:0000313" key="4">
    <source>
        <dbReference type="Proteomes" id="UP000799536"/>
    </source>
</evidence>